<feature type="domain" description="RING-type" evidence="11">
    <location>
        <begin position="41"/>
        <end position="82"/>
    </location>
</feature>
<evidence type="ECO:0000256" key="2">
    <source>
        <dbReference type="ARBA" id="ARBA00012483"/>
    </source>
</evidence>
<evidence type="ECO:0000256" key="8">
    <source>
        <dbReference type="ARBA" id="ARBA00023163"/>
    </source>
</evidence>
<comment type="catalytic activity">
    <reaction evidence="1">
        <text>S-ubiquitinyl-[E2 ubiquitin-conjugating enzyme]-L-cysteine + [acceptor protein]-L-lysine = [E2 ubiquitin-conjugating enzyme]-L-cysteine + N(6)-ubiquitinyl-[acceptor protein]-L-lysine.</text>
        <dbReference type="EC" id="2.3.2.27"/>
    </reaction>
</comment>
<dbReference type="Proteomes" id="UP000183832">
    <property type="component" value="Unassembled WGS sequence"/>
</dbReference>
<evidence type="ECO:0000256" key="6">
    <source>
        <dbReference type="ARBA" id="ARBA00022833"/>
    </source>
</evidence>
<feature type="compositionally biased region" description="Basic residues" evidence="10">
    <location>
        <begin position="557"/>
        <end position="574"/>
    </location>
</feature>
<dbReference type="InterPro" id="IPR013083">
    <property type="entry name" value="Znf_RING/FYVE/PHD"/>
</dbReference>
<feature type="compositionally biased region" description="Polar residues" evidence="10">
    <location>
        <begin position="577"/>
        <end position="590"/>
    </location>
</feature>
<gene>
    <name evidence="12" type="ORF">CLUMA_CG016369</name>
</gene>
<dbReference type="GO" id="GO:0061630">
    <property type="term" value="F:ubiquitin protein ligase activity"/>
    <property type="evidence" value="ECO:0007669"/>
    <property type="project" value="UniProtKB-EC"/>
</dbReference>
<evidence type="ECO:0000256" key="1">
    <source>
        <dbReference type="ARBA" id="ARBA00000900"/>
    </source>
</evidence>
<sequence length="636" mass="72299">METPERLENCPPTPEEVLEGSSSYLEEARVSKLKLLENNICVICYSSVKEGQKSFPECCLHIFCFECLCKWSKQKNQCPLCKKDFDIIIHNVKSKTEYDRHQVIVANRGPSDSPINLSDLVIPIVPIELNSVFHRVNFVTNHSPRRRFTYRTRFEATLEQNERIQELFGSRSENDYTRLTPAEWRRYIYDRNLYALPLPDLTGRHRECSAEFYRENPAQTHRLIPWLNRELVVLMPPNHTNAIPQILEEMREHLCLHDIQSRLTRDYFIRYLHDKTDHFIHEFYNFAISPYDIVGYDRSVDYSPRPANVTTVEISSNESSDGEVQVIDEGSPGNSGTSVIRVTPENVTTEVVLETTGPQEDNCRINDMNSGEIAENVPPASSEVVVESSDSECQFVLALKPPHLRTPEQVSLDSASDSDVVFIPNPVVPKSIYSSSSDTEDNKPLSETRNQLKSEMCENKFNINLEIKNDESNPDASGGGTLDDNLNLLNFGASTSTASQPDDIITNQKKFYHHPIRKRVTGKSIFDSSSSDSSSTTSKSDTSDDEWRTKTTTNKSKSSKSRRKSSKNFKKRRMSSTIVSNPKPLSQLPSSEEAHDNDGEAIHSELPRVKSVIIRKFDDQHYVQQKSSSSEQSNSE</sequence>
<dbReference type="PROSITE" id="PS50089">
    <property type="entry name" value="ZF_RING_2"/>
    <property type="match status" value="1"/>
</dbReference>
<dbReference type="SUPFAM" id="SSF57850">
    <property type="entry name" value="RING/U-box"/>
    <property type="match status" value="1"/>
</dbReference>
<evidence type="ECO:0000256" key="5">
    <source>
        <dbReference type="ARBA" id="ARBA00022771"/>
    </source>
</evidence>
<feature type="compositionally biased region" description="Low complexity" evidence="10">
    <location>
        <begin position="527"/>
        <end position="540"/>
    </location>
</feature>
<protein>
    <recommendedName>
        <fullName evidence="2">RING-type E3 ubiquitin transferase</fullName>
        <ecNumber evidence="2">2.3.2.27</ecNumber>
    </recommendedName>
</protein>
<name>A0A1J1IUC9_9DIPT</name>
<dbReference type="PANTHER" id="PTHR46077:SF1">
    <property type="entry name" value="TOP1 BINDING ARGININE_SERINE RICH PROTEIN, E3 UBIQUITIN LIGASE"/>
    <property type="match status" value="1"/>
</dbReference>
<dbReference type="Pfam" id="PF13639">
    <property type="entry name" value="zf-RING_2"/>
    <property type="match status" value="1"/>
</dbReference>
<evidence type="ECO:0000259" key="11">
    <source>
        <dbReference type="PROSITE" id="PS50089"/>
    </source>
</evidence>
<keyword evidence="6" id="KW-0862">Zinc</keyword>
<dbReference type="InterPro" id="IPR001841">
    <property type="entry name" value="Znf_RING"/>
</dbReference>
<evidence type="ECO:0000256" key="4">
    <source>
        <dbReference type="ARBA" id="ARBA00022723"/>
    </source>
</evidence>
<evidence type="ECO:0000256" key="3">
    <source>
        <dbReference type="ARBA" id="ARBA00022679"/>
    </source>
</evidence>
<evidence type="ECO:0000256" key="7">
    <source>
        <dbReference type="ARBA" id="ARBA00023015"/>
    </source>
</evidence>
<feature type="compositionally biased region" description="Basic and acidic residues" evidence="10">
    <location>
        <begin position="592"/>
        <end position="608"/>
    </location>
</feature>
<dbReference type="STRING" id="568069.A0A1J1IUC9"/>
<keyword evidence="4" id="KW-0479">Metal-binding</keyword>
<keyword evidence="7" id="KW-0805">Transcription regulation</keyword>
<dbReference type="GO" id="GO:0006513">
    <property type="term" value="P:protein monoubiquitination"/>
    <property type="evidence" value="ECO:0007669"/>
    <property type="project" value="TreeGrafter"/>
</dbReference>
<evidence type="ECO:0000313" key="12">
    <source>
        <dbReference type="EMBL" id="CRL03306.1"/>
    </source>
</evidence>
<evidence type="ECO:0000256" key="10">
    <source>
        <dbReference type="SAM" id="MobiDB-lite"/>
    </source>
</evidence>
<feature type="region of interest" description="Disordered" evidence="10">
    <location>
        <begin position="523"/>
        <end position="608"/>
    </location>
</feature>
<dbReference type="AlphaFoldDB" id="A0A1J1IUC9"/>
<dbReference type="InterPro" id="IPR058745">
    <property type="entry name" value="PWI_Topors"/>
</dbReference>
<dbReference type="Gene3D" id="3.30.40.10">
    <property type="entry name" value="Zinc/RING finger domain, C3HC4 (zinc finger)"/>
    <property type="match status" value="1"/>
</dbReference>
<keyword evidence="13" id="KW-1185">Reference proteome</keyword>
<accession>A0A1J1IUC9</accession>
<feature type="compositionally biased region" description="Basic and acidic residues" evidence="10">
    <location>
        <begin position="440"/>
        <end position="453"/>
    </location>
</feature>
<evidence type="ECO:0000256" key="9">
    <source>
        <dbReference type="PROSITE-ProRule" id="PRU00175"/>
    </source>
</evidence>
<dbReference type="EC" id="2.3.2.27" evidence="2"/>
<dbReference type="GO" id="GO:0000209">
    <property type="term" value="P:protein polyubiquitination"/>
    <property type="evidence" value="ECO:0007669"/>
    <property type="project" value="TreeGrafter"/>
</dbReference>
<proteinExistence type="predicted"/>
<dbReference type="EMBL" id="CVRI01000059">
    <property type="protein sequence ID" value="CRL03306.1"/>
    <property type="molecule type" value="Genomic_DNA"/>
</dbReference>
<keyword evidence="8" id="KW-0804">Transcription</keyword>
<dbReference type="PANTHER" id="PTHR46077">
    <property type="entry name" value="E3 UBIQUITIN-PROTEIN LIGASE TOPORS"/>
    <property type="match status" value="1"/>
</dbReference>
<dbReference type="Pfam" id="PF26084">
    <property type="entry name" value="PWI_Topors"/>
    <property type="match status" value="1"/>
</dbReference>
<keyword evidence="3" id="KW-0808">Transferase</keyword>
<evidence type="ECO:0000313" key="13">
    <source>
        <dbReference type="Proteomes" id="UP000183832"/>
    </source>
</evidence>
<dbReference type="InterPro" id="IPR017907">
    <property type="entry name" value="Znf_RING_CS"/>
</dbReference>
<organism evidence="12 13">
    <name type="scientific">Clunio marinus</name>
    <dbReference type="NCBI Taxonomy" id="568069"/>
    <lineage>
        <taxon>Eukaryota</taxon>
        <taxon>Metazoa</taxon>
        <taxon>Ecdysozoa</taxon>
        <taxon>Arthropoda</taxon>
        <taxon>Hexapoda</taxon>
        <taxon>Insecta</taxon>
        <taxon>Pterygota</taxon>
        <taxon>Neoptera</taxon>
        <taxon>Endopterygota</taxon>
        <taxon>Diptera</taxon>
        <taxon>Nematocera</taxon>
        <taxon>Chironomoidea</taxon>
        <taxon>Chironomidae</taxon>
        <taxon>Clunio</taxon>
    </lineage>
</organism>
<keyword evidence="5 9" id="KW-0863">Zinc-finger</keyword>
<dbReference type="OrthoDB" id="365379at2759"/>
<reference evidence="12 13" key="1">
    <citation type="submission" date="2015-04" db="EMBL/GenBank/DDBJ databases">
        <authorList>
            <person name="Syromyatnikov M.Y."/>
            <person name="Popov V.N."/>
        </authorList>
    </citation>
    <scope>NUCLEOTIDE SEQUENCE [LARGE SCALE GENOMIC DNA]</scope>
</reference>
<dbReference type="GO" id="GO:0008270">
    <property type="term" value="F:zinc ion binding"/>
    <property type="evidence" value="ECO:0007669"/>
    <property type="project" value="UniProtKB-KW"/>
</dbReference>
<dbReference type="PROSITE" id="PS00518">
    <property type="entry name" value="ZF_RING_1"/>
    <property type="match status" value="1"/>
</dbReference>
<feature type="region of interest" description="Disordered" evidence="10">
    <location>
        <begin position="431"/>
        <end position="453"/>
    </location>
</feature>